<sequence>MPDQLHEATNYIKKLQINLEKLKDKKNTLEEIQRANMSTNRVGGSKFPQIEIQQMGLALVVSLITGLDCHFMFKECIRVLGEEGADIVSANYIVSEDSILHTIHSQESFSMPDQLHEATNYIKKLQINLEKLKDKKNTLEEIQRANMSTNRVGGSKFPQIEIQQMGLALVVSLITGLDCHFMFKECIRVLGEEGADIVSANYIVSEDSILHTIHSQIEESSNGARISERVKTCVYDSLLWSNVAF</sequence>
<feature type="coiled-coil region" evidence="1">
    <location>
        <begin position="115"/>
        <end position="145"/>
    </location>
</feature>
<dbReference type="GO" id="GO:0090575">
    <property type="term" value="C:RNA polymerase II transcription regulator complex"/>
    <property type="evidence" value="ECO:0007669"/>
    <property type="project" value="TreeGrafter"/>
</dbReference>
<evidence type="ECO:0008006" key="4">
    <source>
        <dbReference type="Google" id="ProtNLM"/>
    </source>
</evidence>
<dbReference type="AlphaFoldDB" id="A0A4P1RLU8"/>
<dbReference type="PANTHER" id="PTHR13935:SF90">
    <property type="entry name" value="TRANSCRIPTION FACTOR BHLH162"/>
    <property type="match status" value="1"/>
</dbReference>
<proteinExistence type="predicted"/>
<organism evidence="2 3">
    <name type="scientific">Lupinus angustifolius</name>
    <name type="common">Narrow-leaved blue lupine</name>
    <dbReference type="NCBI Taxonomy" id="3871"/>
    <lineage>
        <taxon>Eukaryota</taxon>
        <taxon>Viridiplantae</taxon>
        <taxon>Streptophyta</taxon>
        <taxon>Embryophyta</taxon>
        <taxon>Tracheophyta</taxon>
        <taxon>Spermatophyta</taxon>
        <taxon>Magnoliopsida</taxon>
        <taxon>eudicotyledons</taxon>
        <taxon>Gunneridae</taxon>
        <taxon>Pentapetalae</taxon>
        <taxon>rosids</taxon>
        <taxon>fabids</taxon>
        <taxon>Fabales</taxon>
        <taxon>Fabaceae</taxon>
        <taxon>Papilionoideae</taxon>
        <taxon>50 kb inversion clade</taxon>
        <taxon>genistoids sensu lato</taxon>
        <taxon>core genistoids</taxon>
        <taxon>Genisteae</taxon>
        <taxon>Lupinus</taxon>
    </lineage>
</organism>
<feature type="coiled-coil region" evidence="1">
    <location>
        <begin position="5"/>
        <end position="35"/>
    </location>
</feature>
<protein>
    <recommendedName>
        <fullName evidence="4">BHLH domain-containing protein</fullName>
    </recommendedName>
</protein>
<evidence type="ECO:0000313" key="2">
    <source>
        <dbReference type="EMBL" id="OIW13692.1"/>
    </source>
</evidence>
<keyword evidence="1" id="KW-0175">Coiled coil</keyword>
<dbReference type="EMBL" id="CM007364">
    <property type="protein sequence ID" value="OIW13692.1"/>
    <property type="molecule type" value="Genomic_DNA"/>
</dbReference>
<dbReference type="Proteomes" id="UP000188354">
    <property type="component" value="Chromosome LG04"/>
</dbReference>
<reference evidence="2 3" key="1">
    <citation type="journal article" date="2017" name="Plant Biotechnol. J.">
        <title>A comprehensive draft genome sequence for lupin (Lupinus angustifolius), an emerging health food: insights into plant-microbe interactions and legume evolution.</title>
        <authorList>
            <person name="Hane J.K."/>
            <person name="Ming Y."/>
            <person name="Kamphuis L.G."/>
            <person name="Nelson M.N."/>
            <person name="Garg G."/>
            <person name="Atkins C.A."/>
            <person name="Bayer P.E."/>
            <person name="Bravo A."/>
            <person name="Bringans S."/>
            <person name="Cannon S."/>
            <person name="Edwards D."/>
            <person name="Foley R."/>
            <person name="Gao L.L."/>
            <person name="Harrison M.J."/>
            <person name="Huang W."/>
            <person name="Hurgobin B."/>
            <person name="Li S."/>
            <person name="Liu C.W."/>
            <person name="McGrath A."/>
            <person name="Morahan G."/>
            <person name="Murray J."/>
            <person name="Weller J."/>
            <person name="Jian J."/>
            <person name="Singh K.B."/>
        </authorList>
    </citation>
    <scope>NUCLEOTIDE SEQUENCE [LARGE SCALE GENOMIC DNA]</scope>
    <source>
        <strain evidence="3">cv. Tanjil</strain>
        <tissue evidence="2">Whole plant</tissue>
    </source>
</reference>
<evidence type="ECO:0000256" key="1">
    <source>
        <dbReference type="SAM" id="Coils"/>
    </source>
</evidence>
<dbReference type="PANTHER" id="PTHR13935">
    <property type="entry name" value="ACHAETE-SCUTE TRANSCRIPTION FACTOR-RELATED"/>
    <property type="match status" value="1"/>
</dbReference>
<accession>A0A4P1RLU8</accession>
<dbReference type="STRING" id="3871.A0A4P1RLU8"/>
<dbReference type="GO" id="GO:0000981">
    <property type="term" value="F:DNA-binding transcription factor activity, RNA polymerase II-specific"/>
    <property type="evidence" value="ECO:0007669"/>
    <property type="project" value="TreeGrafter"/>
</dbReference>
<keyword evidence="3" id="KW-1185">Reference proteome</keyword>
<name>A0A4P1RLU8_LUPAN</name>
<dbReference type="InterPro" id="IPR015660">
    <property type="entry name" value="MASH1/Ascl1a-like"/>
</dbReference>
<gene>
    <name evidence="2" type="ORF">TanjilG_08034</name>
</gene>
<evidence type="ECO:0000313" key="3">
    <source>
        <dbReference type="Proteomes" id="UP000188354"/>
    </source>
</evidence>
<dbReference type="GO" id="GO:0000977">
    <property type="term" value="F:RNA polymerase II transcription regulatory region sequence-specific DNA binding"/>
    <property type="evidence" value="ECO:0007669"/>
    <property type="project" value="TreeGrafter"/>
</dbReference>
<dbReference type="Gramene" id="OIW13692">
    <property type="protein sequence ID" value="OIW13692"/>
    <property type="gene ID" value="TanjilG_08034"/>
</dbReference>